<feature type="region of interest" description="Disordered" evidence="1">
    <location>
        <begin position="227"/>
        <end position="251"/>
    </location>
</feature>
<reference evidence="2 3" key="1">
    <citation type="submission" date="2018-11" db="EMBL/GenBank/DDBJ databases">
        <title>Genomic Encyclopedia of Type Strains, Phase IV (KMG-IV): sequencing the most valuable type-strain genomes for metagenomic binning, comparative biology and taxonomic classification.</title>
        <authorList>
            <person name="Goeker M."/>
        </authorList>
    </citation>
    <scope>NUCLEOTIDE SEQUENCE [LARGE SCALE GENOMIC DNA]</scope>
    <source>
        <strain evidence="2 3">DSM 5900</strain>
    </source>
</reference>
<dbReference type="SUPFAM" id="SSF53271">
    <property type="entry name" value="PRTase-like"/>
    <property type="match status" value="1"/>
</dbReference>
<gene>
    <name evidence="2" type="ORF">EDC65_5322</name>
</gene>
<comment type="caution">
    <text evidence="2">The sequence shown here is derived from an EMBL/GenBank/DDBJ whole genome shotgun (WGS) entry which is preliminary data.</text>
</comment>
<sequence length="387" mass="42168">MSWPRWERRWYPAAAGVGDVHRRRPQPQPRQLGHALARLVAAWLELPFMQLFVDRAVTGSSHPTEFRRLPPLAWHQPSDGPVIVIDDVATSGWHMEEALGMIRSTSHMAVGSAWIGGTVKGGEEAASSVRERAGRRRFRPARGSVHERLRSPGSSGKAWADATRKMCAVIQRILPREARCAPPVGSLPAVGAPPASSRLRTNAPVWSAAPPTRGAFVLPRYPHDPRRLRSPWTHRAKGRSRAPDNLRARRAPPGLAPGAFAPLDHDRCVGTGFDLGAVRAPGPTTSVSPLDPRPRSVLGCVAPVPVPCCSWTKTGGISPTGAFSQIPLPGCRRVVVLDHSGPAEGGCRKQRFHHRSVRARNGLLFYPQPFPISVAHRAHDAEHVRAQ</sequence>
<organism evidence="2 3">
    <name type="scientific">Stella humosa</name>
    <dbReference type="NCBI Taxonomy" id="94"/>
    <lineage>
        <taxon>Bacteria</taxon>
        <taxon>Pseudomonadati</taxon>
        <taxon>Pseudomonadota</taxon>
        <taxon>Alphaproteobacteria</taxon>
        <taxon>Rhodospirillales</taxon>
        <taxon>Stellaceae</taxon>
        <taxon>Stella</taxon>
    </lineage>
</organism>
<protein>
    <submittedName>
        <fullName evidence="2">Uncharacterized protein</fullName>
    </submittedName>
</protein>
<dbReference type="AlphaFoldDB" id="A0A3N1KNQ9"/>
<feature type="compositionally biased region" description="Basic residues" evidence="1">
    <location>
        <begin position="228"/>
        <end position="240"/>
    </location>
</feature>
<evidence type="ECO:0000256" key="1">
    <source>
        <dbReference type="SAM" id="MobiDB-lite"/>
    </source>
</evidence>
<proteinExistence type="predicted"/>
<dbReference type="EMBL" id="RJKX01000019">
    <property type="protein sequence ID" value="ROP80987.1"/>
    <property type="molecule type" value="Genomic_DNA"/>
</dbReference>
<evidence type="ECO:0000313" key="3">
    <source>
        <dbReference type="Proteomes" id="UP000278222"/>
    </source>
</evidence>
<dbReference type="InterPro" id="IPR029057">
    <property type="entry name" value="PRTase-like"/>
</dbReference>
<evidence type="ECO:0000313" key="2">
    <source>
        <dbReference type="EMBL" id="ROP80987.1"/>
    </source>
</evidence>
<dbReference type="Proteomes" id="UP000278222">
    <property type="component" value="Unassembled WGS sequence"/>
</dbReference>
<name>A0A3N1KNQ9_9PROT</name>
<keyword evidence="3" id="KW-1185">Reference proteome</keyword>
<feature type="region of interest" description="Disordered" evidence="1">
    <location>
        <begin position="128"/>
        <end position="158"/>
    </location>
</feature>
<accession>A0A3N1KNQ9</accession>